<organism evidence="9 10">
    <name type="scientific">Paratrimastix pyriformis</name>
    <dbReference type="NCBI Taxonomy" id="342808"/>
    <lineage>
        <taxon>Eukaryota</taxon>
        <taxon>Metamonada</taxon>
        <taxon>Preaxostyla</taxon>
        <taxon>Paratrimastigidae</taxon>
        <taxon>Paratrimastix</taxon>
    </lineage>
</organism>
<gene>
    <name evidence="9" type="ORF">PAPYR_10207</name>
</gene>
<evidence type="ECO:0000313" key="10">
    <source>
        <dbReference type="Proteomes" id="UP001141327"/>
    </source>
</evidence>
<dbReference type="Proteomes" id="UP001141327">
    <property type="component" value="Unassembled WGS sequence"/>
</dbReference>
<evidence type="ECO:0000256" key="8">
    <source>
        <dbReference type="RuleBase" id="RU361136"/>
    </source>
</evidence>
<evidence type="ECO:0000256" key="7">
    <source>
        <dbReference type="ARBA" id="ARBA00023136"/>
    </source>
</evidence>
<protein>
    <recommendedName>
        <fullName evidence="8">Dolichyl-diphosphooligosaccharide--protein glycosyltransferase subunit OST2</fullName>
        <shortName evidence="8">Oligosaccharyl transferase subunit OST2</shortName>
    </recommendedName>
</protein>
<evidence type="ECO:0000256" key="6">
    <source>
        <dbReference type="ARBA" id="ARBA00022989"/>
    </source>
</evidence>
<comment type="similarity">
    <text evidence="3 8">Belongs to the DAD/OST2 family.</text>
</comment>
<sequence>MAWSRLRSLTASQQAVLPLGLQRIFFVSMSSSPSASPAVQKESLLGGIWANYRKETDARTRLIDLLIVFCLLLTGIQLGYAFLIGSFPFNSVVAGIFSCCGTAVLAANLRVQMKYYSTERSFAEFLFCNLILHFLVFSYIG</sequence>
<feature type="transmembrane region" description="Helical" evidence="8">
    <location>
        <begin position="121"/>
        <end position="140"/>
    </location>
</feature>
<keyword evidence="10" id="KW-1185">Reference proteome</keyword>
<evidence type="ECO:0000256" key="3">
    <source>
        <dbReference type="ARBA" id="ARBA00009386"/>
    </source>
</evidence>
<proteinExistence type="inferred from homology"/>
<dbReference type="EMBL" id="JAPMOS010000126">
    <property type="protein sequence ID" value="KAJ4454963.1"/>
    <property type="molecule type" value="Genomic_DNA"/>
</dbReference>
<evidence type="ECO:0000256" key="1">
    <source>
        <dbReference type="ARBA" id="ARBA00004477"/>
    </source>
</evidence>
<dbReference type="InterPro" id="IPR003038">
    <property type="entry name" value="DAD/Ost2"/>
</dbReference>
<evidence type="ECO:0000256" key="4">
    <source>
        <dbReference type="ARBA" id="ARBA00022692"/>
    </source>
</evidence>
<evidence type="ECO:0000256" key="2">
    <source>
        <dbReference type="ARBA" id="ARBA00004922"/>
    </source>
</evidence>
<reference evidence="9" key="1">
    <citation type="journal article" date="2022" name="bioRxiv">
        <title>Genomics of Preaxostyla Flagellates Illuminates Evolutionary Transitions and the Path Towards Mitochondrial Loss.</title>
        <authorList>
            <person name="Novak L.V.F."/>
            <person name="Treitli S.C."/>
            <person name="Pyrih J."/>
            <person name="Halakuc P."/>
            <person name="Pipaliya S.V."/>
            <person name="Vacek V."/>
            <person name="Brzon O."/>
            <person name="Soukal P."/>
            <person name="Eme L."/>
            <person name="Dacks J.B."/>
            <person name="Karnkowska A."/>
            <person name="Elias M."/>
            <person name="Hampl V."/>
        </authorList>
    </citation>
    <scope>NUCLEOTIDE SEQUENCE</scope>
    <source>
        <strain evidence="9">RCP-MX</strain>
    </source>
</reference>
<evidence type="ECO:0000313" key="9">
    <source>
        <dbReference type="EMBL" id="KAJ4454963.1"/>
    </source>
</evidence>
<keyword evidence="4 8" id="KW-0812">Transmembrane</keyword>
<comment type="subcellular location">
    <subcellularLocation>
        <location evidence="1 8">Endoplasmic reticulum membrane</location>
        <topology evidence="1 8">Multi-pass membrane protein</topology>
    </subcellularLocation>
</comment>
<feature type="transmembrane region" description="Helical" evidence="8">
    <location>
        <begin position="89"/>
        <end position="109"/>
    </location>
</feature>
<keyword evidence="6 8" id="KW-1133">Transmembrane helix</keyword>
<dbReference type="PANTHER" id="PTHR10705">
    <property type="entry name" value="DOLICHYL-DIPHOSPHOOLIGOSACCHARIDE--PROTEIN GLYCOSYLTRANSFERASE SUBUNIT DAD1"/>
    <property type="match status" value="1"/>
</dbReference>
<keyword evidence="5 8" id="KW-0256">Endoplasmic reticulum</keyword>
<comment type="pathway">
    <text evidence="2 8">Protein modification; protein glycosylation.</text>
</comment>
<comment type="caution">
    <text evidence="9">The sequence shown here is derived from an EMBL/GenBank/DDBJ whole genome shotgun (WGS) entry which is preliminary data.</text>
</comment>
<dbReference type="PANTHER" id="PTHR10705:SF0">
    <property type="entry name" value="DOLICHYL-DIPHOSPHOOLIGOSACCHARIDE--PROTEIN GLYCOSYLTRANSFERASE SUBUNIT DAD1"/>
    <property type="match status" value="1"/>
</dbReference>
<comment type="function">
    <text evidence="8">Subunit of the oligosaccharyl transferase (OST) complex that catalyzes the initial transfer of a defined glycan (Glc(3)Man(9)GlcNAc(2) in eukaryotes) from the lipid carrier dolichol-pyrophosphate to an asparagine residue within an Asn-X-Ser/Thr consensus motif in nascent polypeptide chains, the first step in protein N-glycosylation. N-glycosylation occurs cotranslationally and the complex associates with the Sec61 complex at the channel-forming translocon complex that mediates protein translocation across the endoplasmic reticulum (ER). All subunits are required for a maximal enzyme activity.</text>
</comment>
<dbReference type="Pfam" id="PF02109">
    <property type="entry name" value="DAD"/>
    <property type="match status" value="1"/>
</dbReference>
<name>A0ABQ8U6J0_9EUKA</name>
<keyword evidence="7 8" id="KW-0472">Membrane</keyword>
<feature type="transmembrane region" description="Helical" evidence="8">
    <location>
        <begin position="62"/>
        <end position="83"/>
    </location>
</feature>
<accession>A0ABQ8U6J0</accession>
<evidence type="ECO:0000256" key="5">
    <source>
        <dbReference type="ARBA" id="ARBA00022824"/>
    </source>
</evidence>
<comment type="subunit">
    <text evidence="8">Component of the oligosaccharyltransferase (OST) complex.</text>
</comment>